<dbReference type="Proteomes" id="UP000516369">
    <property type="component" value="Chromosome"/>
</dbReference>
<dbReference type="KEGG" id="dvn:HQ394_13745"/>
<sequence>MTGGEYRRPLTVYGSLGGYHGNPRTVTRRDFLMLNPGAVQHALPMHRRRQPHYRQAAGGGSRQFERLTALCRQCHG</sequence>
<protein>
    <submittedName>
        <fullName evidence="1">Uncharacterized protein</fullName>
    </submittedName>
</protein>
<name>A0A7H1N3A4_9PROT</name>
<accession>A0A7H1N3A4</accession>
<proteinExistence type="predicted"/>
<evidence type="ECO:0000313" key="1">
    <source>
        <dbReference type="EMBL" id="QNT70190.1"/>
    </source>
</evidence>
<dbReference type="RefSeq" id="WP_190260676.1">
    <property type="nucleotide sequence ID" value="NZ_CP053923.1"/>
</dbReference>
<evidence type="ECO:0000313" key="2">
    <source>
        <dbReference type="Proteomes" id="UP000516369"/>
    </source>
</evidence>
<gene>
    <name evidence="1" type="ORF">HQ394_13745</name>
</gene>
<dbReference type="AlphaFoldDB" id="A0A7H1N3A4"/>
<dbReference type="EMBL" id="CP053923">
    <property type="protein sequence ID" value="QNT70190.1"/>
    <property type="molecule type" value="Genomic_DNA"/>
</dbReference>
<organism evidence="1 2">
    <name type="scientific">Defluviicoccus vanus</name>
    <dbReference type="NCBI Taxonomy" id="111831"/>
    <lineage>
        <taxon>Bacteria</taxon>
        <taxon>Pseudomonadati</taxon>
        <taxon>Pseudomonadota</taxon>
        <taxon>Alphaproteobacteria</taxon>
        <taxon>Rhodospirillales</taxon>
        <taxon>Rhodospirillaceae</taxon>
        <taxon>Defluviicoccus</taxon>
    </lineage>
</organism>
<reference evidence="1 2" key="1">
    <citation type="submission" date="2020-05" db="EMBL/GenBank/DDBJ databases">
        <title>Complete closed genome sequence of Defluviicoccus vanus.</title>
        <authorList>
            <person name="Bessarab I."/>
            <person name="Arumugam K."/>
            <person name="Maszenan A.M."/>
            <person name="Seviour R.J."/>
            <person name="Williams R.B."/>
        </authorList>
    </citation>
    <scope>NUCLEOTIDE SEQUENCE [LARGE SCALE GENOMIC DNA]</scope>
    <source>
        <strain evidence="1 2">Ben 114</strain>
    </source>
</reference>
<keyword evidence="2" id="KW-1185">Reference proteome</keyword>